<dbReference type="InterPro" id="IPR010987">
    <property type="entry name" value="Glutathione-S-Trfase_C-like"/>
</dbReference>
<dbReference type="InterPro" id="IPR004045">
    <property type="entry name" value="Glutathione_S-Trfase_N"/>
</dbReference>
<reference evidence="5" key="2">
    <citation type="journal article" date="2019" name="Aquat. Toxicol.">
        <title>The genome of the freshwater water flea Daphnia magna: A potential use for freshwater molecular ecotoxicology.</title>
        <authorList>
            <person name="Lee B.Y."/>
            <person name="Choi B.S."/>
            <person name="Kim M.S."/>
            <person name="Park J.C."/>
            <person name="Jeong C.B."/>
            <person name="Han J."/>
            <person name="Lee J.S."/>
        </authorList>
    </citation>
    <scope>NUCLEOTIDE SEQUENCE</scope>
</reference>
<dbReference type="Proteomes" id="UP000076858">
    <property type="component" value="Unassembled WGS sequence"/>
</dbReference>
<dbReference type="GO" id="GO:0004364">
    <property type="term" value="F:glutathione transferase activity"/>
    <property type="evidence" value="ECO:0007669"/>
    <property type="project" value="TreeGrafter"/>
</dbReference>
<keyword evidence="6" id="KW-1185">Reference proteome</keyword>
<feature type="domain" description="GST C-terminal" evidence="3">
    <location>
        <begin position="88"/>
        <end position="207"/>
    </location>
</feature>
<evidence type="ECO:0000313" key="6">
    <source>
        <dbReference type="Proteomes" id="UP000076858"/>
    </source>
</evidence>
<comment type="subunit">
    <text evidence="1">Homodimer.</text>
</comment>
<dbReference type="CDD" id="cd03045">
    <property type="entry name" value="GST_N_Delta_Epsilon"/>
    <property type="match status" value="1"/>
</dbReference>
<evidence type="ECO:0000259" key="2">
    <source>
        <dbReference type="PROSITE" id="PS50404"/>
    </source>
</evidence>
<dbReference type="FunFam" id="1.20.1050.10:FF:000007">
    <property type="entry name" value="Glutathione S-transferase 1-1"/>
    <property type="match status" value="1"/>
</dbReference>
<dbReference type="CDD" id="cd03177">
    <property type="entry name" value="GST_C_Delta_Epsilon"/>
    <property type="match status" value="1"/>
</dbReference>
<dbReference type="Pfam" id="PF13417">
    <property type="entry name" value="GST_N_3"/>
    <property type="match status" value="1"/>
</dbReference>
<evidence type="ECO:0000313" key="4">
    <source>
        <dbReference type="EMBL" id="KZS19372.1"/>
    </source>
</evidence>
<feature type="domain" description="GST N-terminal" evidence="2">
    <location>
        <begin position="1"/>
        <end position="82"/>
    </location>
</feature>
<name>A0A162Q5W2_9CRUS</name>
<dbReference type="OrthoDB" id="2309723at2759"/>
<dbReference type="Gene3D" id="3.40.30.10">
    <property type="entry name" value="Glutaredoxin"/>
    <property type="match status" value="1"/>
</dbReference>
<dbReference type="SUPFAM" id="SSF47616">
    <property type="entry name" value="GST C-terminal domain-like"/>
    <property type="match status" value="1"/>
</dbReference>
<organism evidence="4 6">
    <name type="scientific">Daphnia magna</name>
    <dbReference type="NCBI Taxonomy" id="35525"/>
    <lineage>
        <taxon>Eukaryota</taxon>
        <taxon>Metazoa</taxon>
        <taxon>Ecdysozoa</taxon>
        <taxon>Arthropoda</taxon>
        <taxon>Crustacea</taxon>
        <taxon>Branchiopoda</taxon>
        <taxon>Diplostraca</taxon>
        <taxon>Cladocera</taxon>
        <taxon>Anomopoda</taxon>
        <taxon>Daphniidae</taxon>
        <taxon>Daphnia</taxon>
    </lineage>
</organism>
<dbReference type="Gene3D" id="1.20.1050.10">
    <property type="match status" value="1"/>
</dbReference>
<evidence type="ECO:0000256" key="1">
    <source>
        <dbReference type="ARBA" id="ARBA00011738"/>
    </source>
</evidence>
<dbReference type="InterPro" id="IPR036249">
    <property type="entry name" value="Thioredoxin-like_sf"/>
</dbReference>
<keyword evidence="4" id="KW-0808">Transferase</keyword>
<dbReference type="GO" id="GO:0006749">
    <property type="term" value="P:glutathione metabolic process"/>
    <property type="evidence" value="ECO:0007669"/>
    <property type="project" value="TreeGrafter"/>
</dbReference>
<dbReference type="PROSITE" id="PS50404">
    <property type="entry name" value="GST_NTER"/>
    <property type="match status" value="1"/>
</dbReference>
<dbReference type="EMBL" id="MK541969">
    <property type="protein sequence ID" value="QBM06424.1"/>
    <property type="molecule type" value="mRNA"/>
</dbReference>
<dbReference type="InterPro" id="IPR040079">
    <property type="entry name" value="Glutathione_S-Trfase"/>
</dbReference>
<protein>
    <submittedName>
        <fullName evidence="4">Glutathione S transferase E10</fullName>
    </submittedName>
    <submittedName>
        <fullName evidence="5">Glutathione S-transferase delta/epsilon10 isoform a</fullName>
    </submittedName>
</protein>
<dbReference type="PANTHER" id="PTHR43969:SF9">
    <property type="entry name" value="GLUTATHIONE S TRANSFERASE D10, ISOFORM A-RELATED"/>
    <property type="match status" value="1"/>
</dbReference>
<dbReference type="PROSITE" id="PS50405">
    <property type="entry name" value="GST_CTER"/>
    <property type="match status" value="1"/>
</dbReference>
<dbReference type="EMBL" id="LRGB01000389">
    <property type="protein sequence ID" value="KZS19372.1"/>
    <property type="molecule type" value="Genomic_DNA"/>
</dbReference>
<dbReference type="FunFam" id="3.40.30.10:FF:000034">
    <property type="entry name" value="glutathione S-transferase 1"/>
    <property type="match status" value="1"/>
</dbReference>
<dbReference type="AlphaFoldDB" id="A0A162Q5W2"/>
<evidence type="ECO:0000313" key="5">
    <source>
        <dbReference type="EMBL" id="QBM06424.1"/>
    </source>
</evidence>
<dbReference type="STRING" id="35525.A0A162Q5W2"/>
<dbReference type="SFLD" id="SFLDG01153">
    <property type="entry name" value="Main.4:_Theta-like"/>
    <property type="match status" value="1"/>
</dbReference>
<dbReference type="InterPro" id="IPR036282">
    <property type="entry name" value="Glutathione-S-Trfase_C_sf"/>
</dbReference>
<dbReference type="Pfam" id="PF00043">
    <property type="entry name" value="GST_C"/>
    <property type="match status" value="1"/>
</dbReference>
<dbReference type="SFLD" id="SFLDS00019">
    <property type="entry name" value="Glutathione_Transferase_(cytos"/>
    <property type="match status" value="1"/>
</dbReference>
<evidence type="ECO:0000259" key="3">
    <source>
        <dbReference type="PROSITE" id="PS50405"/>
    </source>
</evidence>
<dbReference type="PANTHER" id="PTHR43969">
    <property type="entry name" value="GLUTATHIONE S TRANSFERASE D10, ISOFORM A-RELATED"/>
    <property type="match status" value="1"/>
</dbReference>
<gene>
    <name evidence="4" type="ORF">APZ42_014224</name>
</gene>
<sequence>MPIDLYHMEASAPCRAVVMTAKMIGVELNIKMTNLMAGDHMKPEFLAINPQHNIPTIGDDGFYLNESKAISAYLINRYAKDDTLYPKDPKFRALVDQRLYFDMGVLYRRFGELYYPVMMGGATKLSDAAKKELSAAIDFLEGFLGSNKYAAGDHLTIADIALVSTVSTIEAVDKTHLENRPKILAWIEMCKSEIVDYEECNQKGAEMFGQWANSCLSKLESA</sequence>
<dbReference type="SFLD" id="SFLDG00358">
    <property type="entry name" value="Main_(cytGST)"/>
    <property type="match status" value="1"/>
</dbReference>
<dbReference type="InterPro" id="IPR004046">
    <property type="entry name" value="GST_C"/>
</dbReference>
<accession>A0A162Q5W2</accession>
<dbReference type="SUPFAM" id="SSF52833">
    <property type="entry name" value="Thioredoxin-like"/>
    <property type="match status" value="1"/>
</dbReference>
<reference evidence="4 6" key="1">
    <citation type="submission" date="2016-03" db="EMBL/GenBank/DDBJ databases">
        <title>EvidentialGene: Evidence-directed Construction of Genes on Genomes.</title>
        <authorList>
            <person name="Gilbert D.G."/>
            <person name="Choi J.-H."/>
            <person name="Mockaitis K."/>
            <person name="Colbourne J."/>
            <person name="Pfrender M."/>
        </authorList>
    </citation>
    <scope>NUCLEOTIDE SEQUENCE [LARGE SCALE GENOMIC DNA]</scope>
    <source>
        <strain evidence="4 6">Xinb3</strain>
        <tissue evidence="4">Complete organism</tissue>
    </source>
</reference>
<proteinExistence type="evidence at transcript level"/>